<keyword evidence="10" id="KW-0472">Membrane</keyword>
<feature type="domain" description="Glycoside hydrolase family 20 catalytic" evidence="11">
    <location>
        <begin position="599"/>
        <end position="715"/>
    </location>
</feature>
<evidence type="ECO:0000256" key="1">
    <source>
        <dbReference type="ARBA" id="ARBA00001231"/>
    </source>
</evidence>
<dbReference type="PANTHER" id="PTHR22600:SF3">
    <property type="entry name" value="BETA-HEXOSAMINIDASE FDL-RELATED"/>
    <property type="match status" value="1"/>
</dbReference>
<comment type="catalytic activity">
    <reaction evidence="1">
        <text>Hydrolysis of terminal non-reducing N-acetyl-D-hexosamine residues in N-acetyl-beta-D-hexosaminides.</text>
        <dbReference type="EC" id="3.2.1.52"/>
    </reaction>
</comment>
<evidence type="ECO:0000256" key="6">
    <source>
        <dbReference type="ARBA" id="ARBA00023180"/>
    </source>
</evidence>
<keyword evidence="10" id="KW-1133">Transmembrane helix</keyword>
<keyword evidence="6" id="KW-0325">Glycoprotein</keyword>
<dbReference type="GO" id="GO:0016231">
    <property type="term" value="F:beta-N-acetylglucosaminidase activity"/>
    <property type="evidence" value="ECO:0007669"/>
    <property type="project" value="TreeGrafter"/>
</dbReference>
<keyword evidence="5" id="KW-0378">Hydrolase</keyword>
<name>A0A7R9EVY7_9NEOP</name>
<reference evidence="13" key="1">
    <citation type="submission" date="2020-11" db="EMBL/GenBank/DDBJ databases">
        <authorList>
            <person name="Tran Van P."/>
        </authorList>
    </citation>
    <scope>NUCLEOTIDE SEQUENCE</scope>
</reference>
<protein>
    <recommendedName>
        <fullName evidence="3">beta-N-acetylhexosaminidase</fullName>
        <ecNumber evidence="3">3.2.1.52</ecNumber>
    </recommendedName>
</protein>
<dbReference type="EC" id="3.2.1.52" evidence="3"/>
<dbReference type="GO" id="GO:0005886">
    <property type="term" value="C:plasma membrane"/>
    <property type="evidence" value="ECO:0007669"/>
    <property type="project" value="TreeGrafter"/>
</dbReference>
<evidence type="ECO:0000259" key="11">
    <source>
        <dbReference type="Pfam" id="PF00728"/>
    </source>
</evidence>
<feature type="active site" description="Proton donor" evidence="8">
    <location>
        <position position="464"/>
    </location>
</feature>
<evidence type="ECO:0000256" key="2">
    <source>
        <dbReference type="ARBA" id="ARBA00006285"/>
    </source>
</evidence>
<dbReference type="Pfam" id="PF14845">
    <property type="entry name" value="Glycohydro_20b2"/>
    <property type="match status" value="1"/>
</dbReference>
<evidence type="ECO:0000256" key="8">
    <source>
        <dbReference type="PIRSR" id="PIRSR625705-1"/>
    </source>
</evidence>
<dbReference type="GO" id="GO:0030203">
    <property type="term" value="P:glycosaminoglycan metabolic process"/>
    <property type="evidence" value="ECO:0007669"/>
    <property type="project" value="TreeGrafter"/>
</dbReference>
<dbReference type="CDD" id="cd06562">
    <property type="entry name" value="GH20_HexA_HexB-like"/>
    <property type="match status" value="1"/>
</dbReference>
<dbReference type="InterPro" id="IPR029018">
    <property type="entry name" value="Hex-like_dom2"/>
</dbReference>
<sequence length="867" mass="97282">MGAKHSQLFLVIRYSILKMVAKYSQLLTKRGLFFCILVGGVFAIYFWGRLEDFTDVKSLPRRKLAVPSAMILSLDLFRMPFMGMVSRASYTKKRSVTPMSNLDSLLGSTWTWSCEQNQCVRHMLSEQRRPRVSLATCTMQCGALPLWPRPTGHTELSATFSKFRLDCLQVSSAAATPKVTELLDRAGGIFLDNLKALSWQGQGRYQDEVRALEAFQVKVSVSGSSSELEPYLTLKTDEGYRLTVRKHGKTLRATVTSGTFFGARHGLETLSQMIWYDEDDDSGILRVLDNATVDDRPVFPHRGLMIDTSRNFIPLSSIMLTIDGMAASKLNTLHWHMTDSQSFPFDSPRVPQMAQYGAYSFDETYSSADVSSVVEHARVRGVRVLVEIDAPAHAGVGWQWGPVSGKGNLTLCVNYQPWRMYCGQPPCGQLNPVNDHTYRVLGDLYADLVELTRTTDEFHMGGDEVDLNCWAVHKEVLGQSPKAKENPRETLMELWGSFQVRALEKLMVANRHVMPKAVIVWSSELTKPKYITRSPDRDSNLELPVLGSIAQHETSALANYATEVGRNHSIRKDLFYAPIPITFRFPCIYIFMININMYLNREVFVVQVWGGSDWADTADLLNANYRVILSHVNAWYLDCGFGNWFGPGPGSCGPVASWQTVYQHRPWVNMGLTSEQRALILGGEACLWSEQVNQNSLESRLWPRAAALAERLWTDPDANMDGGGATTAQQRNVSGIQPQRSPDNIDWNLREAHGRLSLQRDRLVGPGHRSKCRLAGVVPTKSDAMSEFFGRTQKKMEDQVQSQVNTSGSSNCSPVTSWKSKFSLRWSTSGGSTCSPVTSREIMTILEWSKEYRVKEEDESVSRGSTS</sequence>
<dbReference type="SUPFAM" id="SSF51445">
    <property type="entry name" value="(Trans)glycosidases"/>
    <property type="match status" value="1"/>
</dbReference>
<dbReference type="Gene3D" id="3.20.20.80">
    <property type="entry name" value="Glycosidases"/>
    <property type="match status" value="1"/>
</dbReference>
<feature type="domain" description="Glycoside hydrolase family 20 catalytic" evidence="11">
    <location>
        <begin position="299"/>
        <end position="529"/>
    </location>
</feature>
<dbReference type="Gene3D" id="3.30.379.10">
    <property type="entry name" value="Chitobiase/beta-hexosaminidase domain 2-like"/>
    <property type="match status" value="1"/>
</dbReference>
<dbReference type="PANTHER" id="PTHR22600">
    <property type="entry name" value="BETA-HEXOSAMINIDASE"/>
    <property type="match status" value="1"/>
</dbReference>
<keyword evidence="7" id="KW-0326">Glycosidase</keyword>
<dbReference type="EMBL" id="OD565560">
    <property type="protein sequence ID" value="CAD7442094.1"/>
    <property type="molecule type" value="Genomic_DNA"/>
</dbReference>
<organism evidence="13">
    <name type="scientific">Timema bartmani</name>
    <dbReference type="NCBI Taxonomy" id="61472"/>
    <lineage>
        <taxon>Eukaryota</taxon>
        <taxon>Metazoa</taxon>
        <taxon>Ecdysozoa</taxon>
        <taxon>Arthropoda</taxon>
        <taxon>Hexapoda</taxon>
        <taxon>Insecta</taxon>
        <taxon>Pterygota</taxon>
        <taxon>Neoptera</taxon>
        <taxon>Polyneoptera</taxon>
        <taxon>Phasmatodea</taxon>
        <taxon>Timematodea</taxon>
        <taxon>Timematoidea</taxon>
        <taxon>Timematidae</taxon>
        <taxon>Timema</taxon>
    </lineage>
</organism>
<feature type="domain" description="Beta-hexosaminidase eukaryotic type N-terminal" evidence="12">
    <location>
        <begin position="146"/>
        <end position="273"/>
    </location>
</feature>
<feature type="transmembrane region" description="Helical" evidence="10">
    <location>
        <begin position="31"/>
        <end position="48"/>
    </location>
</feature>
<dbReference type="InterPro" id="IPR029019">
    <property type="entry name" value="HEX_eukaryotic_N"/>
</dbReference>
<keyword evidence="4" id="KW-0732">Signal</keyword>
<evidence type="ECO:0000313" key="13">
    <source>
        <dbReference type="EMBL" id="CAD7442094.1"/>
    </source>
</evidence>
<evidence type="ECO:0000256" key="3">
    <source>
        <dbReference type="ARBA" id="ARBA00012663"/>
    </source>
</evidence>
<dbReference type="InterPro" id="IPR017853">
    <property type="entry name" value="GH"/>
</dbReference>
<evidence type="ECO:0000256" key="10">
    <source>
        <dbReference type="SAM" id="Phobius"/>
    </source>
</evidence>
<gene>
    <name evidence="13" type="ORF">TBIB3V08_LOCUS4537</name>
</gene>
<dbReference type="GO" id="GO:0005975">
    <property type="term" value="P:carbohydrate metabolic process"/>
    <property type="evidence" value="ECO:0007669"/>
    <property type="project" value="InterPro"/>
</dbReference>
<dbReference type="SUPFAM" id="SSF55545">
    <property type="entry name" value="beta-N-acetylhexosaminidase-like domain"/>
    <property type="match status" value="1"/>
</dbReference>
<feature type="region of interest" description="Disordered" evidence="9">
    <location>
        <begin position="716"/>
        <end position="743"/>
    </location>
</feature>
<dbReference type="Pfam" id="PF00728">
    <property type="entry name" value="Glyco_hydro_20"/>
    <property type="match status" value="2"/>
</dbReference>
<dbReference type="InterPro" id="IPR015883">
    <property type="entry name" value="Glyco_hydro_20_cat"/>
</dbReference>
<evidence type="ECO:0000256" key="5">
    <source>
        <dbReference type="ARBA" id="ARBA00022801"/>
    </source>
</evidence>
<dbReference type="PRINTS" id="PR00738">
    <property type="entry name" value="GLHYDRLASE20"/>
</dbReference>
<proteinExistence type="inferred from homology"/>
<accession>A0A7R9EVY7</accession>
<evidence type="ECO:0000259" key="12">
    <source>
        <dbReference type="Pfam" id="PF14845"/>
    </source>
</evidence>
<keyword evidence="10" id="KW-0812">Transmembrane</keyword>
<feature type="compositionally biased region" description="Polar residues" evidence="9">
    <location>
        <begin position="726"/>
        <end position="742"/>
    </location>
</feature>
<comment type="similarity">
    <text evidence="2">Belongs to the glycosyl hydrolase 20 family.</text>
</comment>
<dbReference type="AlphaFoldDB" id="A0A7R9EVY7"/>
<evidence type="ECO:0000256" key="9">
    <source>
        <dbReference type="SAM" id="MobiDB-lite"/>
    </source>
</evidence>
<evidence type="ECO:0000256" key="7">
    <source>
        <dbReference type="ARBA" id="ARBA00023295"/>
    </source>
</evidence>
<dbReference type="InterPro" id="IPR025705">
    <property type="entry name" value="Beta_hexosaminidase_sua/sub"/>
</dbReference>
<evidence type="ECO:0000256" key="4">
    <source>
        <dbReference type="ARBA" id="ARBA00022729"/>
    </source>
</evidence>
<dbReference type="FunFam" id="3.20.20.80:FF:000063">
    <property type="entry name" value="Beta-hexosaminidase"/>
    <property type="match status" value="1"/>
</dbReference>